<dbReference type="Proteomes" id="UP000298458">
    <property type="component" value="Unassembled WGS sequence"/>
</dbReference>
<comment type="caution">
    <text evidence="2">The sequence shown here is derived from an EMBL/GenBank/DDBJ whole genome shotgun (WGS) entry which is preliminary data.</text>
</comment>
<gene>
    <name evidence="2" type="ORF">EHO60_12460</name>
</gene>
<feature type="coiled-coil region" evidence="1">
    <location>
        <begin position="365"/>
        <end position="421"/>
    </location>
</feature>
<protein>
    <submittedName>
        <fullName evidence="2">Outer membrane efflux protein</fullName>
    </submittedName>
</protein>
<dbReference type="AlphaFoldDB" id="A0A4R9GAT3"/>
<sequence>MKVAFSAAIPLIVFIGYSPLFAEESKFGFAALWEKVRTHSPAVKAKALEVRAAEISKENSEYHWIPRVYTDLRNYNTNDPGLNFQGKLGQRAANEGDFSTASVRQRPSNFLDSNNLPYQNLNSNSLNLAAKDTLNHPGSNTYSRGTLGVDLALYEGGAKKNSTILKQKNLEGNRFEEQHILKKEYYETSIAFQTIESSYEMERKIEELIKKSDRFLRSYRIGASGNPLDKSGALALQSLRLKLESMKSDFSARRQAAEEIIQMLSGDPFQRDPARKWEGGIRFAELHLPLPDRKTGGKTPLSEAYSAYAEGAEIAVNFERSRFLPKVGVYAEAYAYDGSRSTATSYNTGIYLQMNLLNPGDIGAVKEAKSKSAAANKKAEEIRAKEETNFRVLLLQEESLKNGLTLTSEALKNQEEQLELNLGLFRNGTLQSVQIAEVFGRTVDVLREKYVLESEYLKVRAGLNMYNHLEK</sequence>
<dbReference type="GO" id="GO:0015562">
    <property type="term" value="F:efflux transmembrane transporter activity"/>
    <property type="evidence" value="ECO:0007669"/>
    <property type="project" value="InterPro"/>
</dbReference>
<accession>A0A4R9GAT3</accession>
<dbReference type="OrthoDB" id="344643at2"/>
<reference evidence="2" key="1">
    <citation type="journal article" date="2019" name="PLoS Negl. Trop. Dis.">
        <title>Revisiting the worldwide diversity of Leptospira species in the environment.</title>
        <authorList>
            <person name="Vincent A.T."/>
            <person name="Schiettekatte O."/>
            <person name="Bourhy P."/>
            <person name="Veyrier F.J."/>
            <person name="Picardeau M."/>
        </authorList>
    </citation>
    <scope>NUCLEOTIDE SEQUENCE [LARGE SCALE GENOMIC DNA]</scope>
    <source>
        <strain evidence="2">SSW15</strain>
    </source>
</reference>
<organism evidence="2 3">
    <name type="scientific">Leptospira fletcheri</name>
    <dbReference type="NCBI Taxonomy" id="2484981"/>
    <lineage>
        <taxon>Bacteria</taxon>
        <taxon>Pseudomonadati</taxon>
        <taxon>Spirochaetota</taxon>
        <taxon>Spirochaetia</taxon>
        <taxon>Leptospirales</taxon>
        <taxon>Leptospiraceae</taxon>
        <taxon>Leptospira</taxon>
    </lineage>
</organism>
<dbReference type="RefSeq" id="WP_135768535.1">
    <property type="nucleotide sequence ID" value="NZ_RQET01000009.1"/>
</dbReference>
<dbReference type="SUPFAM" id="SSF56954">
    <property type="entry name" value="Outer membrane efflux proteins (OEP)"/>
    <property type="match status" value="1"/>
</dbReference>
<dbReference type="EMBL" id="RQET01000009">
    <property type="protein sequence ID" value="TGK08848.1"/>
    <property type="molecule type" value="Genomic_DNA"/>
</dbReference>
<keyword evidence="3" id="KW-1185">Reference proteome</keyword>
<keyword evidence="1" id="KW-0175">Coiled coil</keyword>
<name>A0A4R9GAT3_9LEPT</name>
<evidence type="ECO:0000256" key="1">
    <source>
        <dbReference type="SAM" id="Coils"/>
    </source>
</evidence>
<evidence type="ECO:0000313" key="3">
    <source>
        <dbReference type="Proteomes" id="UP000298458"/>
    </source>
</evidence>
<dbReference type="Gene3D" id="1.20.1600.10">
    <property type="entry name" value="Outer membrane efflux proteins (OEP)"/>
    <property type="match status" value="1"/>
</dbReference>
<evidence type="ECO:0000313" key="2">
    <source>
        <dbReference type="EMBL" id="TGK08848.1"/>
    </source>
</evidence>
<proteinExistence type="predicted"/>